<keyword evidence="7" id="KW-0482">Metalloprotease</keyword>
<dbReference type="Proteomes" id="UP000198942">
    <property type="component" value="Unassembled WGS sequence"/>
</dbReference>
<dbReference type="GO" id="GO:0046872">
    <property type="term" value="F:metal ion binding"/>
    <property type="evidence" value="ECO:0007669"/>
    <property type="project" value="UniProtKB-KW"/>
</dbReference>
<dbReference type="Pfam" id="PF05193">
    <property type="entry name" value="Peptidase_M16_C"/>
    <property type="match status" value="2"/>
</dbReference>
<dbReference type="PROSITE" id="PS00143">
    <property type="entry name" value="INSULINASE"/>
    <property type="match status" value="1"/>
</dbReference>
<feature type="signal peptide" evidence="9">
    <location>
        <begin position="1"/>
        <end position="23"/>
    </location>
</feature>
<dbReference type="InterPro" id="IPR011249">
    <property type="entry name" value="Metalloenz_LuxS/M16"/>
</dbReference>
<gene>
    <name evidence="12" type="ORF">SAMN05192574_11720</name>
</gene>
<dbReference type="AlphaFoldDB" id="A0A1H8TVK0"/>
<evidence type="ECO:0000256" key="7">
    <source>
        <dbReference type="ARBA" id="ARBA00023049"/>
    </source>
</evidence>
<feature type="domain" description="Peptidase M16 C-terminal" evidence="11">
    <location>
        <begin position="709"/>
        <end position="875"/>
    </location>
</feature>
<feature type="domain" description="Peptidase M16 C-terminal" evidence="11">
    <location>
        <begin position="223"/>
        <end position="403"/>
    </location>
</feature>
<evidence type="ECO:0000313" key="13">
    <source>
        <dbReference type="Proteomes" id="UP000198942"/>
    </source>
</evidence>
<comment type="similarity">
    <text evidence="2 8">Belongs to the peptidase M16 family.</text>
</comment>
<proteinExistence type="inferred from homology"/>
<dbReference type="InterPro" id="IPR050626">
    <property type="entry name" value="Peptidase_M16"/>
</dbReference>
<accession>A0A1H8TVK0</accession>
<keyword evidence="13" id="KW-1185">Reference proteome</keyword>
<name>A0A1H8TVK0_9SPHI</name>
<dbReference type="GO" id="GO:0006508">
    <property type="term" value="P:proteolysis"/>
    <property type="evidence" value="ECO:0007669"/>
    <property type="project" value="UniProtKB-KW"/>
</dbReference>
<evidence type="ECO:0000256" key="8">
    <source>
        <dbReference type="RuleBase" id="RU004447"/>
    </source>
</evidence>
<sequence>MKNIKSTILLASVSLALSWSFQAAPTWAQVSQVKATTKAAAEKNLPLDPAVRTGKLPNGFTYYIRHNEEPKKRVTFYLANKIGSVLEDDSQRGLAHFMEHMSFNGTKHFPKNELVSYLQKSGVRFGADLNAYTSFDETVYQLPIPSDNPEILKNGIQIMRDWAQDATLDPTEIDKERGVVLEEKRLGKGAQERMQRAYLPVILNHSRYSLRLPIGTDEVLNNFKPETIKRFYHDWYRPDLQALIVVGDIDVNEMEKTVKAKFSDLKKPAVEKPRTKYTVPLTGQNQFIAITDKEMTVTVAQVFMKQPALDLHTASQYRQSIIRGLFNRMSGARYAEIMRQANPPYLQGGADLSGFLGGLDTYSVYAVAKPGELEKGFKTAWRETERIKRFGFTQTELDRAKQSFLSDMEAALKEKNKTNSDSYVNEYLQYFLKGTAAPGISFEYDLVKNDLPGIALSEVNAITKTSIKSTNRDVMLLAPEKDKATLPAEAVVNTWIKDVEAEDLKPYNDEVSKQPLLANAPAAGKITAETKDAALGTTTLTLSNGIKVVLKPTDFKDNEIVFSASAPGGTSLYSDADFESAKNASGMVESFGVGNYNPTQLEKYLSGKQLSVSPYISERTQGVSGSSTPKDLETAFELIYGYLTEPRKDADLFQGIITSSKAGLANRLNDPNAVFQDTLSAVLGNHNVRRTGPSIAKIDQISLDREYAIYKERFADASGMTFTFVGNIDIEKIKPLLEKYIASLPAKNLGEQAKDLGIHIPEGQIAKNVYKGSEPKASVDLIWSGAFEYSAAEKIQLDALKECLEIRLIERLREDESGVYSPGAFANNSKFPTQRYSIFVYFGCDPKNADKLVASTLDEINKIKTNGPAQVNIDKWRAESIRSRETAVRTNGFWLGYISGQINDKEDLHQLDTYTKDLNSVTVESVKATAQKYLSGKNYIRMQLLPEAAAAK</sequence>
<organism evidence="12 13">
    <name type="scientific">Mucilaginibacter gossypiicola</name>
    <dbReference type="NCBI Taxonomy" id="551995"/>
    <lineage>
        <taxon>Bacteria</taxon>
        <taxon>Pseudomonadati</taxon>
        <taxon>Bacteroidota</taxon>
        <taxon>Sphingobacteriia</taxon>
        <taxon>Sphingobacteriales</taxon>
        <taxon>Sphingobacteriaceae</taxon>
        <taxon>Mucilaginibacter</taxon>
    </lineage>
</organism>
<dbReference type="PANTHER" id="PTHR43690">
    <property type="entry name" value="NARDILYSIN"/>
    <property type="match status" value="1"/>
</dbReference>
<feature type="domain" description="Peptidase M16 N-terminal" evidence="10">
    <location>
        <begin position="66"/>
        <end position="183"/>
    </location>
</feature>
<protein>
    <submittedName>
        <fullName evidence="12">Zinc protease</fullName>
    </submittedName>
</protein>
<reference evidence="13" key="1">
    <citation type="submission" date="2016-10" db="EMBL/GenBank/DDBJ databases">
        <authorList>
            <person name="Varghese N."/>
            <person name="Submissions S."/>
        </authorList>
    </citation>
    <scope>NUCLEOTIDE SEQUENCE [LARGE SCALE GENOMIC DNA]</scope>
    <source>
        <strain evidence="13">Gh-48</strain>
    </source>
</reference>
<evidence type="ECO:0000256" key="4">
    <source>
        <dbReference type="ARBA" id="ARBA00022723"/>
    </source>
</evidence>
<comment type="cofactor">
    <cofactor evidence="1">
        <name>Zn(2+)</name>
        <dbReference type="ChEBI" id="CHEBI:29105"/>
    </cofactor>
</comment>
<dbReference type="InterPro" id="IPR001431">
    <property type="entry name" value="Pept_M16_Zn_BS"/>
</dbReference>
<dbReference type="OrthoDB" id="9811314at2"/>
<evidence type="ECO:0000256" key="3">
    <source>
        <dbReference type="ARBA" id="ARBA00022670"/>
    </source>
</evidence>
<dbReference type="EMBL" id="FOCL01000017">
    <property type="protein sequence ID" value="SEO95060.1"/>
    <property type="molecule type" value="Genomic_DNA"/>
</dbReference>
<dbReference type="Pfam" id="PF00675">
    <property type="entry name" value="Peptidase_M16"/>
    <property type="match status" value="1"/>
</dbReference>
<evidence type="ECO:0000313" key="12">
    <source>
        <dbReference type="EMBL" id="SEO95060.1"/>
    </source>
</evidence>
<dbReference type="GO" id="GO:0004222">
    <property type="term" value="F:metalloendopeptidase activity"/>
    <property type="evidence" value="ECO:0007669"/>
    <property type="project" value="InterPro"/>
</dbReference>
<evidence type="ECO:0000256" key="1">
    <source>
        <dbReference type="ARBA" id="ARBA00001947"/>
    </source>
</evidence>
<dbReference type="SUPFAM" id="SSF63411">
    <property type="entry name" value="LuxS/MPP-like metallohydrolase"/>
    <property type="match status" value="4"/>
</dbReference>
<keyword evidence="4" id="KW-0479">Metal-binding</keyword>
<evidence type="ECO:0000259" key="10">
    <source>
        <dbReference type="Pfam" id="PF00675"/>
    </source>
</evidence>
<keyword evidence="3 12" id="KW-0645">Protease</keyword>
<feature type="chain" id="PRO_5011520074" evidence="9">
    <location>
        <begin position="24"/>
        <end position="952"/>
    </location>
</feature>
<keyword evidence="9" id="KW-0732">Signal</keyword>
<evidence type="ECO:0000256" key="2">
    <source>
        <dbReference type="ARBA" id="ARBA00007261"/>
    </source>
</evidence>
<dbReference type="InterPro" id="IPR011765">
    <property type="entry name" value="Pept_M16_N"/>
</dbReference>
<dbReference type="RefSeq" id="WP_091220592.1">
    <property type="nucleotide sequence ID" value="NZ_FOCL01000017.1"/>
</dbReference>
<keyword evidence="6" id="KW-0862">Zinc</keyword>
<dbReference type="Gene3D" id="3.30.830.10">
    <property type="entry name" value="Metalloenzyme, LuxS/M16 peptidase-like"/>
    <property type="match status" value="4"/>
</dbReference>
<dbReference type="PANTHER" id="PTHR43690:SF34">
    <property type="entry name" value="ZINC PROTEASE PQQL-LIKE"/>
    <property type="match status" value="1"/>
</dbReference>
<evidence type="ECO:0000259" key="11">
    <source>
        <dbReference type="Pfam" id="PF05193"/>
    </source>
</evidence>
<evidence type="ECO:0000256" key="6">
    <source>
        <dbReference type="ARBA" id="ARBA00022833"/>
    </source>
</evidence>
<keyword evidence="5" id="KW-0378">Hydrolase</keyword>
<evidence type="ECO:0000256" key="5">
    <source>
        <dbReference type="ARBA" id="ARBA00022801"/>
    </source>
</evidence>
<evidence type="ECO:0000256" key="9">
    <source>
        <dbReference type="SAM" id="SignalP"/>
    </source>
</evidence>
<dbReference type="InterPro" id="IPR007863">
    <property type="entry name" value="Peptidase_M16_C"/>
</dbReference>
<dbReference type="STRING" id="551995.SAMN05192574_11720"/>